<sequence length="109" mass="11216">MSSSTTPSTSPDSMPPSQAIVEAIAARDGVDVTDVVPPAYEPLHAVVDPEALDALFRPIASGAPASRNAVDTRVVLEYEGSEVTVYSDGNVELSDPSTGDESTGDPIGE</sequence>
<protein>
    <submittedName>
        <fullName evidence="3">HalOD1 output domain-containing protein</fullName>
    </submittedName>
</protein>
<dbReference type="Proteomes" id="UP001595898">
    <property type="component" value="Unassembled WGS sequence"/>
</dbReference>
<feature type="region of interest" description="Disordered" evidence="1">
    <location>
        <begin position="87"/>
        <end position="109"/>
    </location>
</feature>
<evidence type="ECO:0000256" key="1">
    <source>
        <dbReference type="SAM" id="MobiDB-lite"/>
    </source>
</evidence>
<dbReference type="AlphaFoldDB" id="A0ABD5PMK6"/>
<dbReference type="Pfam" id="PF18545">
    <property type="entry name" value="HalOD1"/>
    <property type="match status" value="1"/>
</dbReference>
<dbReference type="RefSeq" id="WP_250142336.1">
    <property type="nucleotide sequence ID" value="NZ_JALIQP010000006.1"/>
</dbReference>
<comment type="caution">
    <text evidence="3">The sequence shown here is derived from an EMBL/GenBank/DDBJ whole genome shotgun (WGS) entry which is preliminary data.</text>
</comment>
<evidence type="ECO:0000259" key="2">
    <source>
        <dbReference type="Pfam" id="PF18545"/>
    </source>
</evidence>
<dbReference type="InterPro" id="IPR040624">
    <property type="entry name" value="HalOD1"/>
</dbReference>
<gene>
    <name evidence="3" type="ORF">ACFO5R_07260</name>
</gene>
<feature type="domain" description="Halobacterial output" evidence="2">
    <location>
        <begin position="13"/>
        <end position="94"/>
    </location>
</feature>
<accession>A0ABD5PMK6</accession>
<dbReference type="EMBL" id="JBHSFA010000003">
    <property type="protein sequence ID" value="MFC4541723.1"/>
    <property type="molecule type" value="Genomic_DNA"/>
</dbReference>
<reference evidence="3 4" key="1">
    <citation type="journal article" date="2019" name="Int. J. Syst. Evol. Microbiol.">
        <title>The Global Catalogue of Microorganisms (GCM) 10K type strain sequencing project: providing services to taxonomists for standard genome sequencing and annotation.</title>
        <authorList>
            <consortium name="The Broad Institute Genomics Platform"/>
            <consortium name="The Broad Institute Genome Sequencing Center for Infectious Disease"/>
            <person name="Wu L."/>
            <person name="Ma J."/>
        </authorList>
    </citation>
    <scope>NUCLEOTIDE SEQUENCE [LARGE SCALE GENOMIC DNA]</scope>
    <source>
        <strain evidence="3 4">WLHS5</strain>
    </source>
</reference>
<evidence type="ECO:0000313" key="4">
    <source>
        <dbReference type="Proteomes" id="UP001595898"/>
    </source>
</evidence>
<proteinExistence type="predicted"/>
<evidence type="ECO:0000313" key="3">
    <source>
        <dbReference type="EMBL" id="MFC4541723.1"/>
    </source>
</evidence>
<name>A0ABD5PMK6_9EURY</name>
<organism evidence="3 4">
    <name type="scientific">Halosolutus amylolyticus</name>
    <dbReference type="NCBI Taxonomy" id="2932267"/>
    <lineage>
        <taxon>Archaea</taxon>
        <taxon>Methanobacteriati</taxon>
        <taxon>Methanobacteriota</taxon>
        <taxon>Stenosarchaea group</taxon>
        <taxon>Halobacteria</taxon>
        <taxon>Halobacteriales</taxon>
        <taxon>Natrialbaceae</taxon>
        <taxon>Halosolutus</taxon>
    </lineage>
</organism>
<keyword evidence="4" id="KW-1185">Reference proteome</keyword>